<reference evidence="5 6" key="1">
    <citation type="submission" date="2017-04" db="EMBL/GenBank/DDBJ databases">
        <title>Genome sequencing of [Candida] sorbophila.</title>
        <authorList>
            <person name="Ahn J.O."/>
        </authorList>
    </citation>
    <scope>NUCLEOTIDE SEQUENCE [LARGE SCALE GENOMIC DNA]</scope>
    <source>
        <strain evidence="5 6">DS02</strain>
    </source>
</reference>
<dbReference type="Gene3D" id="2.20.25.30">
    <property type="match status" value="1"/>
</dbReference>
<dbReference type="GO" id="GO:0003735">
    <property type="term" value="F:structural constituent of ribosome"/>
    <property type="evidence" value="ECO:0007669"/>
    <property type="project" value="InterPro"/>
</dbReference>
<dbReference type="InterPro" id="IPR002674">
    <property type="entry name" value="Ribosomal_eL43"/>
</dbReference>
<dbReference type="AlphaFoldDB" id="A0A2T0FKM3"/>
<dbReference type="GO" id="GO:0006412">
    <property type="term" value="P:translation"/>
    <property type="evidence" value="ECO:0007669"/>
    <property type="project" value="InterPro"/>
</dbReference>
<dbReference type="InterPro" id="IPR011331">
    <property type="entry name" value="Ribosomal_eL37/eL43"/>
</dbReference>
<dbReference type="PANTHER" id="PTHR48129">
    <property type="entry name" value="60S RIBOSOMAL PROTEIN L37A"/>
    <property type="match status" value="1"/>
</dbReference>
<dbReference type="SUPFAM" id="SSF57829">
    <property type="entry name" value="Zn-binding ribosomal proteins"/>
    <property type="match status" value="1"/>
</dbReference>
<dbReference type="InterPro" id="IPR011332">
    <property type="entry name" value="Ribosomal_zn-bd"/>
</dbReference>
<keyword evidence="2" id="KW-0862">Zinc</keyword>
<comment type="similarity">
    <text evidence="1">Belongs to the eukaryotic ribosomal protein eL43 family.</text>
</comment>
<dbReference type="GO" id="GO:1990904">
    <property type="term" value="C:ribonucleoprotein complex"/>
    <property type="evidence" value="ECO:0007669"/>
    <property type="project" value="UniProtKB-KW"/>
</dbReference>
<evidence type="ECO:0000256" key="3">
    <source>
        <dbReference type="ARBA" id="ARBA00022980"/>
    </source>
</evidence>
<accession>A0A2T0FKM3</accession>
<dbReference type="GO" id="GO:0005840">
    <property type="term" value="C:ribosome"/>
    <property type="evidence" value="ECO:0007669"/>
    <property type="project" value="UniProtKB-KW"/>
</dbReference>
<dbReference type="InterPro" id="IPR050522">
    <property type="entry name" value="Ribosomal_protein_eL43"/>
</dbReference>
<evidence type="ECO:0000256" key="4">
    <source>
        <dbReference type="ARBA" id="ARBA00023274"/>
    </source>
</evidence>
<protein>
    <submittedName>
        <fullName evidence="5">60S ribosomal protein L43</fullName>
    </submittedName>
</protein>
<name>A0A2T0FKM3_9ASCO</name>
<gene>
    <name evidence="5" type="ORF">B9G98_03164</name>
</gene>
<dbReference type="STRING" id="45607.A0A2T0FKM3"/>
<dbReference type="NCBIfam" id="TIGR00280">
    <property type="entry name" value="eL43_euk_arch"/>
    <property type="match status" value="1"/>
</dbReference>
<dbReference type="GeneID" id="36516912"/>
<dbReference type="Pfam" id="PF01780">
    <property type="entry name" value="Ribosomal_L37ae"/>
    <property type="match status" value="1"/>
</dbReference>
<comment type="caution">
    <text evidence="5">The sequence shown here is derived from an EMBL/GenBank/DDBJ whole genome shotgun (WGS) entry which is preliminary data.</text>
</comment>
<proteinExistence type="inferred from homology"/>
<keyword evidence="4" id="KW-0687">Ribonucleoprotein</keyword>
<dbReference type="NCBIfam" id="NF003058">
    <property type="entry name" value="PRK03976.1"/>
    <property type="match status" value="1"/>
</dbReference>
<keyword evidence="6" id="KW-1185">Reference proteome</keyword>
<dbReference type="Proteomes" id="UP000238350">
    <property type="component" value="Unassembled WGS sequence"/>
</dbReference>
<sequence>MARRTKKVGISGRYGVRYGSSLRRQCRKLEQSAHARYDCAFCGKKTVRREATGIWHCNSCKKTVAGGAYSLTTAAATTVRSTIRRLRELADA</sequence>
<dbReference type="EMBL" id="NDIQ01000021">
    <property type="protein sequence ID" value="PRT55544.1"/>
    <property type="molecule type" value="Genomic_DNA"/>
</dbReference>
<organism evidence="5 6">
    <name type="scientific">Wickerhamiella sorbophila</name>
    <dbReference type="NCBI Taxonomy" id="45607"/>
    <lineage>
        <taxon>Eukaryota</taxon>
        <taxon>Fungi</taxon>
        <taxon>Dikarya</taxon>
        <taxon>Ascomycota</taxon>
        <taxon>Saccharomycotina</taxon>
        <taxon>Dipodascomycetes</taxon>
        <taxon>Dipodascales</taxon>
        <taxon>Trichomonascaceae</taxon>
        <taxon>Wickerhamiella</taxon>
    </lineage>
</organism>
<evidence type="ECO:0000313" key="6">
    <source>
        <dbReference type="Proteomes" id="UP000238350"/>
    </source>
</evidence>
<dbReference type="HAMAP" id="MF_00327">
    <property type="entry name" value="Ribosomal_eL43"/>
    <property type="match status" value="1"/>
</dbReference>
<dbReference type="FunFam" id="2.20.25.30:FF:000002">
    <property type="entry name" value="60S ribosomal protein L37a"/>
    <property type="match status" value="1"/>
</dbReference>
<evidence type="ECO:0000256" key="2">
    <source>
        <dbReference type="ARBA" id="ARBA00022833"/>
    </source>
</evidence>
<dbReference type="PANTHER" id="PTHR48129:SF1">
    <property type="entry name" value="LARGE RIBOSOMAL SUBUNIT PROTEIN EL43"/>
    <property type="match status" value="1"/>
</dbReference>
<dbReference type="RefSeq" id="XP_024665489.1">
    <property type="nucleotide sequence ID" value="XM_024809721.1"/>
</dbReference>
<dbReference type="OrthoDB" id="10258345at2759"/>
<keyword evidence="3 5" id="KW-0689">Ribosomal protein</keyword>
<evidence type="ECO:0000313" key="5">
    <source>
        <dbReference type="EMBL" id="PRT55544.1"/>
    </source>
</evidence>
<evidence type="ECO:0000256" key="1">
    <source>
        <dbReference type="ARBA" id="ARBA00008672"/>
    </source>
</evidence>